<dbReference type="RefSeq" id="WP_190326102.1">
    <property type="nucleotide sequence ID" value="NZ_CP061171.1"/>
</dbReference>
<reference evidence="2 3" key="1">
    <citation type="submission" date="2020-09" db="EMBL/GenBank/DDBJ databases">
        <title>Pedobacter sp. SW-16 isolated from soil near Yeocheon.</title>
        <authorList>
            <person name="Im H.S."/>
            <person name="Joung Y."/>
            <person name="Lee S.-S."/>
        </authorList>
    </citation>
    <scope>NUCLEOTIDE SEQUENCE [LARGE SCALE GENOMIC DNA]</scope>
    <source>
        <strain evidence="2 3">SW-16</strain>
    </source>
</reference>
<keyword evidence="3" id="KW-1185">Reference proteome</keyword>
<evidence type="ECO:0000256" key="1">
    <source>
        <dbReference type="SAM" id="MobiDB-lite"/>
    </source>
</evidence>
<evidence type="ECO:0000313" key="2">
    <source>
        <dbReference type="EMBL" id="QNR82833.1"/>
    </source>
</evidence>
<sequence length="85" mass="9219">MFRFYASLRRTSLLQGNAAPAAKGPVATSIGVDEETVNYKPDCSGKPTAQRGLEMKSRTGGPPLAQHIHFQKTIIITMLVSEQCV</sequence>
<proteinExistence type="predicted"/>
<protein>
    <submittedName>
        <fullName evidence="2">Uncharacterized protein</fullName>
    </submittedName>
</protein>
<name>A0ABX6TBH7_9SPHI</name>
<organism evidence="2 3">
    <name type="scientific">Pedobacter riviphilus</name>
    <dbReference type="NCBI Taxonomy" id="2766984"/>
    <lineage>
        <taxon>Bacteria</taxon>
        <taxon>Pseudomonadati</taxon>
        <taxon>Bacteroidota</taxon>
        <taxon>Sphingobacteriia</taxon>
        <taxon>Sphingobacteriales</taxon>
        <taxon>Sphingobacteriaceae</taxon>
        <taxon>Pedobacter</taxon>
    </lineage>
</organism>
<evidence type="ECO:0000313" key="3">
    <source>
        <dbReference type="Proteomes" id="UP000516439"/>
    </source>
</evidence>
<dbReference type="EMBL" id="CP061171">
    <property type="protein sequence ID" value="QNR82833.1"/>
    <property type="molecule type" value="Genomic_DNA"/>
</dbReference>
<feature type="region of interest" description="Disordered" evidence="1">
    <location>
        <begin position="37"/>
        <end position="62"/>
    </location>
</feature>
<dbReference type="Proteomes" id="UP000516439">
    <property type="component" value="Chromosome"/>
</dbReference>
<gene>
    <name evidence="2" type="ORF">H9N25_12595</name>
</gene>
<accession>A0ABX6TBH7</accession>